<feature type="transmembrane region" description="Helical" evidence="1">
    <location>
        <begin position="129"/>
        <end position="146"/>
    </location>
</feature>
<evidence type="ECO:0008006" key="4">
    <source>
        <dbReference type="Google" id="ProtNLM"/>
    </source>
</evidence>
<keyword evidence="3" id="KW-1185">Reference proteome</keyword>
<dbReference type="PANTHER" id="PTHR15887:SF1">
    <property type="entry name" value="TRANSMEMBRANE PROTEIN 69"/>
    <property type="match status" value="1"/>
</dbReference>
<reference evidence="2 3" key="1">
    <citation type="submission" date="2015-09" db="EMBL/GenBank/DDBJ databases">
        <title>Complete genome of Psychrobacter urativorans R10.10B.</title>
        <authorList>
            <person name="See-Too W.S."/>
            <person name="Chan K.G."/>
        </authorList>
    </citation>
    <scope>NUCLEOTIDE SEQUENCE [LARGE SCALE GENOMIC DNA]</scope>
    <source>
        <strain evidence="2 3">R10.10B</strain>
    </source>
</reference>
<evidence type="ECO:0000313" key="3">
    <source>
        <dbReference type="Proteomes" id="UP000059847"/>
    </source>
</evidence>
<proteinExistence type="predicted"/>
<keyword evidence="1" id="KW-0472">Membrane</keyword>
<feature type="transmembrane region" description="Helical" evidence="1">
    <location>
        <begin position="98"/>
        <end position="117"/>
    </location>
</feature>
<dbReference type="AlphaFoldDB" id="A0A0M3V9H3"/>
<dbReference type="KEGG" id="pur:AOC03_11835"/>
<keyword evidence="1" id="KW-0812">Transmembrane</keyword>
<feature type="transmembrane region" description="Helical" evidence="1">
    <location>
        <begin position="39"/>
        <end position="59"/>
    </location>
</feature>
<dbReference type="InterPro" id="IPR021836">
    <property type="entry name" value="DUF3429"/>
</dbReference>
<organism evidence="2 3">
    <name type="scientific">Psychrobacter urativorans</name>
    <dbReference type="NCBI Taxonomy" id="45610"/>
    <lineage>
        <taxon>Bacteria</taxon>
        <taxon>Pseudomonadati</taxon>
        <taxon>Pseudomonadota</taxon>
        <taxon>Gammaproteobacteria</taxon>
        <taxon>Moraxellales</taxon>
        <taxon>Moraxellaceae</taxon>
        <taxon>Psychrobacter</taxon>
    </lineage>
</organism>
<protein>
    <recommendedName>
        <fullName evidence="4">DUF3429 domain-containing protein</fullName>
    </recommendedName>
</protein>
<keyword evidence="1" id="KW-1133">Transmembrane helix</keyword>
<dbReference type="PANTHER" id="PTHR15887">
    <property type="entry name" value="TRANSMEMBRANE PROTEIN 69"/>
    <property type="match status" value="1"/>
</dbReference>
<sequence length="148" mass="16233">MNTMKKPSPYLTFAGAMPFVLGSVFITIGIEAIPVLGKVTHVLSIYGLVIASFMAGAHWGNHLSLADDNTWAVKLPVFSNIIALALWLGFLLLSTVGFIWLLVVGFVSMLVIDYGLHQAHIINNDYYRVRKYVTMIVVIALIIAGVQL</sequence>
<evidence type="ECO:0000256" key="1">
    <source>
        <dbReference type="SAM" id="Phobius"/>
    </source>
</evidence>
<dbReference type="STRING" id="45610.AOC03_11835"/>
<feature type="transmembrane region" description="Helical" evidence="1">
    <location>
        <begin position="12"/>
        <end position="33"/>
    </location>
</feature>
<name>A0A0M3V9H3_9GAMM</name>
<dbReference type="Pfam" id="PF11911">
    <property type="entry name" value="DUF3429"/>
    <property type="match status" value="1"/>
</dbReference>
<dbReference type="OrthoDB" id="8591832at2"/>
<dbReference type="EMBL" id="CP012678">
    <property type="protein sequence ID" value="ALF60647.1"/>
    <property type="molecule type" value="Genomic_DNA"/>
</dbReference>
<evidence type="ECO:0000313" key="2">
    <source>
        <dbReference type="EMBL" id="ALF60647.1"/>
    </source>
</evidence>
<gene>
    <name evidence="2" type="ORF">AOC03_11835</name>
</gene>
<dbReference type="Proteomes" id="UP000059847">
    <property type="component" value="Chromosome"/>
</dbReference>
<accession>A0A0M3V9H3</accession>